<dbReference type="PIRSF" id="PIRSF002070">
    <property type="entry name" value="SSB"/>
    <property type="match status" value="1"/>
</dbReference>
<keyword evidence="6" id="KW-1185">Reference proteome</keyword>
<dbReference type="Gene3D" id="2.40.50.140">
    <property type="entry name" value="Nucleic acid-binding proteins"/>
    <property type="match status" value="1"/>
</dbReference>
<dbReference type="InterPro" id="IPR000424">
    <property type="entry name" value="Primosome_PriB/ssb"/>
</dbReference>
<dbReference type="RefSeq" id="WP_301245753.1">
    <property type="nucleotide sequence ID" value="NZ_JAROCC010000020.1"/>
</dbReference>
<organism evidence="5 6">
    <name type="scientific">Sporosarcina highlanderae</name>
    <dbReference type="NCBI Taxonomy" id="3035916"/>
    <lineage>
        <taxon>Bacteria</taxon>
        <taxon>Bacillati</taxon>
        <taxon>Bacillota</taxon>
        <taxon>Bacilli</taxon>
        <taxon>Bacillales</taxon>
        <taxon>Caryophanaceae</taxon>
        <taxon>Sporosarcina</taxon>
    </lineage>
</organism>
<gene>
    <name evidence="5" type="ORF">P5G49_16935</name>
</gene>
<reference evidence="5" key="1">
    <citation type="submission" date="2023-03" db="EMBL/GenBank/DDBJ databases">
        <title>MT1 and MT2 Draft Genomes of Novel Species.</title>
        <authorList>
            <person name="Venkateswaran K."/>
        </authorList>
    </citation>
    <scope>NUCLEOTIDE SEQUENCE</scope>
    <source>
        <strain evidence="5">F6_3S_P_2</strain>
    </source>
</reference>
<dbReference type="Pfam" id="PF00436">
    <property type="entry name" value="SSB"/>
    <property type="match status" value="1"/>
</dbReference>
<feature type="region of interest" description="Disordered" evidence="4">
    <location>
        <begin position="102"/>
        <end position="141"/>
    </location>
</feature>
<dbReference type="CDD" id="cd04496">
    <property type="entry name" value="SSB_OBF"/>
    <property type="match status" value="1"/>
</dbReference>
<dbReference type="InterPro" id="IPR012340">
    <property type="entry name" value="NA-bd_OB-fold"/>
</dbReference>
<dbReference type="EMBL" id="JAROCC010000020">
    <property type="protein sequence ID" value="MDN4609150.1"/>
    <property type="molecule type" value="Genomic_DNA"/>
</dbReference>
<comment type="caution">
    <text evidence="2">Lacks conserved residue(s) required for the propagation of feature annotation.</text>
</comment>
<dbReference type="SUPFAM" id="SSF50249">
    <property type="entry name" value="Nucleic acid-binding proteins"/>
    <property type="match status" value="1"/>
</dbReference>
<evidence type="ECO:0000256" key="2">
    <source>
        <dbReference type="HAMAP-Rule" id="MF_00984"/>
    </source>
</evidence>
<dbReference type="InterPro" id="IPR011344">
    <property type="entry name" value="ssDNA-bd"/>
</dbReference>
<feature type="compositionally biased region" description="Polar residues" evidence="4">
    <location>
        <begin position="121"/>
        <end position="130"/>
    </location>
</feature>
<evidence type="ECO:0000256" key="4">
    <source>
        <dbReference type="SAM" id="MobiDB-lite"/>
    </source>
</evidence>
<dbReference type="NCBIfam" id="TIGR00621">
    <property type="entry name" value="ssb"/>
    <property type="match status" value="1"/>
</dbReference>
<comment type="subunit">
    <text evidence="2">Homotetramer.</text>
</comment>
<name>A0ABT8JVI0_9BACL</name>
<proteinExistence type="inferred from homology"/>
<accession>A0ABT8JVI0</accession>
<evidence type="ECO:0000256" key="1">
    <source>
        <dbReference type="ARBA" id="ARBA00023125"/>
    </source>
</evidence>
<dbReference type="PANTHER" id="PTHR10302">
    <property type="entry name" value="SINGLE-STRANDED DNA-BINDING PROTEIN"/>
    <property type="match status" value="1"/>
</dbReference>
<dbReference type="Proteomes" id="UP001175097">
    <property type="component" value="Unassembled WGS sequence"/>
</dbReference>
<evidence type="ECO:0000256" key="3">
    <source>
        <dbReference type="PIRNR" id="PIRNR002070"/>
    </source>
</evidence>
<evidence type="ECO:0000313" key="5">
    <source>
        <dbReference type="EMBL" id="MDN4609150.1"/>
    </source>
</evidence>
<feature type="compositionally biased region" description="Low complexity" evidence="4">
    <location>
        <begin position="111"/>
        <end position="120"/>
    </location>
</feature>
<sequence>MNIIALTGNAVRDVELKYNQGGTAIGSGTIAVRRDFKNKQTDEYETDFINFTTFGKQAEVMANHIRKGDKFGINGRLQIRTWENDQGQRQYFTEVVVSGFDFPDKKREPGQAPQQNYQQQSNDPFSNNSGPIEVDDDMLPF</sequence>
<evidence type="ECO:0000313" key="6">
    <source>
        <dbReference type="Proteomes" id="UP001175097"/>
    </source>
</evidence>
<comment type="caution">
    <text evidence="5">The sequence shown here is derived from an EMBL/GenBank/DDBJ whole genome shotgun (WGS) entry which is preliminary data.</text>
</comment>
<dbReference type="HAMAP" id="MF_00984">
    <property type="entry name" value="SSB"/>
    <property type="match status" value="1"/>
</dbReference>
<dbReference type="PANTHER" id="PTHR10302:SF27">
    <property type="entry name" value="SINGLE-STRANDED DNA-BINDING PROTEIN"/>
    <property type="match status" value="1"/>
</dbReference>
<dbReference type="PROSITE" id="PS50935">
    <property type="entry name" value="SSB"/>
    <property type="match status" value="1"/>
</dbReference>
<keyword evidence="1 2" id="KW-0238">DNA-binding</keyword>
<dbReference type="GO" id="GO:0003677">
    <property type="term" value="F:DNA binding"/>
    <property type="evidence" value="ECO:0007669"/>
    <property type="project" value="UniProtKB-KW"/>
</dbReference>
<protein>
    <recommendedName>
        <fullName evidence="2 3">Single-stranded DNA-binding protein</fullName>
        <shortName evidence="2">SSB</shortName>
    </recommendedName>
</protein>